<reference evidence="9" key="1">
    <citation type="journal article" date="2024" name="Microb. Genom.">
        <title>The hidden RNA viruses in Blattodea (cockroach and termite).</title>
        <authorList>
            <person name="Fan J."/>
            <person name="Jiang S."/>
            <person name="Li W."/>
            <person name="Li J."/>
            <person name="Pang R."/>
            <person name="Wu H."/>
        </authorList>
    </citation>
    <scope>NUCLEOTIDE SEQUENCE</scope>
    <source>
        <strain evidence="9">DE2017</strain>
    </source>
</reference>
<evidence type="ECO:0000256" key="2">
    <source>
        <dbReference type="ARBA" id="ARBA00018602"/>
    </source>
</evidence>
<dbReference type="PROSITE" id="PS50525">
    <property type="entry name" value="RDRP_SSRNA_NEG_SEG"/>
    <property type="match status" value="1"/>
</dbReference>
<keyword evidence="9" id="KW-0548">Nucleotidyltransferase</keyword>
<evidence type="ECO:0000256" key="7">
    <source>
        <dbReference type="SAM" id="MobiDB-lite"/>
    </source>
</evidence>
<protein>
    <recommendedName>
        <fullName evidence="2">RNA-directed RNA polymerase L</fullName>
        <ecNumber evidence="1">2.7.7.48</ecNumber>
    </recommendedName>
    <alternativeName>
        <fullName evidence="4">Large structural protein</fullName>
    </alternativeName>
    <alternativeName>
        <fullName evidence="6">Replicase</fullName>
    </alternativeName>
    <alternativeName>
        <fullName evidence="5">Transcriptase</fullName>
    </alternativeName>
</protein>
<proteinExistence type="predicted"/>
<dbReference type="GO" id="GO:0003968">
    <property type="term" value="F:RNA-directed RNA polymerase activity"/>
    <property type="evidence" value="ECO:0007669"/>
    <property type="project" value="UniProtKB-KW"/>
</dbReference>
<evidence type="ECO:0000256" key="6">
    <source>
        <dbReference type="ARBA" id="ARBA00031012"/>
    </source>
</evidence>
<evidence type="ECO:0000256" key="1">
    <source>
        <dbReference type="ARBA" id="ARBA00012494"/>
    </source>
</evidence>
<feature type="region of interest" description="Disordered" evidence="7">
    <location>
        <begin position="315"/>
        <end position="343"/>
    </location>
</feature>
<organism evidence="9">
    <name type="scientific">Prorhinotermes inopinatus phasmavirus 2</name>
    <dbReference type="NCBI Taxonomy" id="3133475"/>
    <lineage>
        <taxon>Viruses</taxon>
        <taxon>Riboviria</taxon>
        <taxon>Orthornavirae</taxon>
        <taxon>Negarnaviricota</taxon>
        <taxon>Polyploviricotina</taxon>
        <taxon>Bunyaviricetes</taxon>
        <taxon>Elliovirales</taxon>
        <taxon>Phasmaviridae</taxon>
    </lineage>
</organism>
<dbReference type="EMBL" id="BK067084">
    <property type="protein sequence ID" value="DBA56530.1"/>
    <property type="molecule type" value="Viral_cRNA"/>
</dbReference>
<dbReference type="EC" id="2.7.7.48" evidence="1"/>
<evidence type="ECO:0000313" key="9">
    <source>
        <dbReference type="EMBL" id="DBA56530.1"/>
    </source>
</evidence>
<evidence type="ECO:0000259" key="8">
    <source>
        <dbReference type="PROSITE" id="PS50525"/>
    </source>
</evidence>
<dbReference type="GO" id="GO:0039694">
    <property type="term" value="P:viral RNA genome replication"/>
    <property type="evidence" value="ECO:0007669"/>
    <property type="project" value="InterPro"/>
</dbReference>
<dbReference type="GO" id="GO:0006351">
    <property type="term" value="P:DNA-templated transcription"/>
    <property type="evidence" value="ECO:0007669"/>
    <property type="project" value="InterPro"/>
</dbReference>
<dbReference type="InterPro" id="IPR007099">
    <property type="entry name" value="RNA-dir_pol_NSvirus"/>
</dbReference>
<evidence type="ECO:0000256" key="5">
    <source>
        <dbReference type="ARBA" id="ARBA00030436"/>
    </source>
</evidence>
<dbReference type="InterPro" id="IPR007322">
    <property type="entry name" value="RNA_pol_bunyavir"/>
</dbReference>
<accession>A0AAT9JFJ9</accession>
<feature type="compositionally biased region" description="Basic and acidic residues" evidence="7">
    <location>
        <begin position="315"/>
        <end position="336"/>
    </location>
</feature>
<keyword evidence="9" id="KW-0696">RNA-directed RNA polymerase</keyword>
<evidence type="ECO:0000256" key="3">
    <source>
        <dbReference type="ARBA" id="ARBA00022679"/>
    </source>
</evidence>
<dbReference type="Pfam" id="PF04196">
    <property type="entry name" value="Bunya_RdRp"/>
    <property type="match status" value="1"/>
</dbReference>
<feature type="domain" description="RdRp catalytic" evidence="8">
    <location>
        <begin position="883"/>
        <end position="1053"/>
    </location>
</feature>
<keyword evidence="3" id="KW-0808">Transferase</keyword>
<sequence length="2119" mass="243548">MRTLLQRLKEQRVEVNNSRDLTDDEIIVGVEQAEVLAHDVACELFSTATGFNIGDVNPRDIIKEWEFTRRQTPDIFHKAAGTQLYIGDVAVTVDEETALRSKQNKYRELITYAKKIGYDVTEVWIIVRRDCLNLGSLVNKWALSKHPTKADMYTMTEASNISSDIIQKLESKITNWGYYRSRRGRIAEERTERLFDQVPELEDIIPKTRHLSDEDIYKIAITKADELRAEGYYDQGEKSDIIIDSFEKIYDKLSLVDHKKIEDFLLVGGCYHEKEDLDEYQYIEAFRVFSSDADGEVARTLNGYIGNFDVKEAAEAEPNKRSGDHNKGMSRWEIKPKNTRQSSTFEKWAEKLQYGKKKKNLKKPPRTLKREDIRPCMTYVDEVITYLGEESNKSPPKLGNLRATNPVEEESYKNTQEGLEKLSKTNAIQMANSLENVTLRVYHTKSSICSKARVFVPPNKAFLLVIPAGHAPSTGDNTEVPMLTFYRSKTKLPWLHQYEYFDGHYYYMSKLFRLNMSKMRNWINSDARIVTGCESMSIVSEELKSSDRLVGTVAIFTLDIHQKTSEMLDLFKYVAWMPQSELTRLNKLITDKFDILHKTPLDIWVSTRMKQHMIGLAMSPKPSRPVVNIKDDIVSQSSFGVNNLSLPSFIDDRCLFTNPQSYCTEVALLFCLRGKKLYGDQFMDHSFNSYIGREESLKSEIKESDWAFFGYDPEKPFPFESKYAYSRDLILEMIKVFETNPPVNTDKLKKEMYRETVGKYAHEICSLRGCMKDDYKDSFDIHSTSMHEALKHYNKKGYKEEECRFEKCATESLKDDYIWKFSMSAKEQRGGGRVICSPSFLTKVGLRAVEGPEMAYGKYLPDNVLVAGVNKINAVQAHYSNTLVKARKQGQKIIAQVTEDQSKWSEEDNLNKYVCLTENRLIMSEEVSKIQQAGLHKLKSRLHFNAREVKSVTENGKDIIYRNMPNCVQISHGWPQGMLNHISTTLHSYVSRYSIILWNKFNSSEITAEGEVNSDDSHLTISAQDWETIERFTIFRNCLKKMCCIRVNDKKTYVSSWCGEMVSNFCLNGQMVSPWIKTAINAFENEQFFSYQQDVKNIMGNLHQMMTGGTPLPIVALVEALSKTKLDASYSMKNFRYNRSLLPLALGGYPESSVFEMATVQEACHEVDLREKYSDESNQSTDEYKATITALALGLNEKASLTFTKNTETYLELAKELEKKVHACEGLADAHTLLKDNTRHRKMRQHLSMLIRIQKADIKSLRERIESVKPKETWEMNELLQSIEMLPREGDIFHYITTAVPVRKSVLKTVNSIKALPFEDDGLSQLVTRPKTIAQSLGHLKGRSLNNVYELSESGYTRNKRKMYAQQAIMATGKAWGTRGTDAKMTLSMLIAHLSSQHTEQYNHVNQLLYLNVDLDTAFISTMARTATTLKEANKGTSMVNLQPLDIFNRPTINKIKDVLLFIQLPIGFEEYVSSTVSQTLLSEDAERIRKAYKDVFTFYPLNEACSVILKAVQKRRQKKYWISSPADKNTRTTFYKDIYQNSLSYKKRVVVRMSHQLMQVETREDKLIETMVTFKLASLLYNDPKLLPENWKLMVEELRGLNLGKLSEENHKKFTWLMYRETEDEGYLTNYKNASHYHQTYLKKQKYIGGRYAGDLRVKGTMGTTACIIDGEPGNFHITSNTRNPLKIMQVMKHFVDENFKESSYKDYKHWGLNKVWGGELYSSLYINFYSRNATVVEKTPGGSCSIPLYYDKFLEAGQAYSTQHAMAYKLDPKDHSKVFYQVIGLAKETVDIVSFEERTSWRVLLTIQTYPKIPLVSGMIWHPEARIAGVSVNTLVENNCLIEALGDGSTRIEKDRAIATLGSLDQPILGIIHMIFNANMVFTKKLNEVVDLSALDVLEDLYKDAHEETIIMDFPQTTWESYAEELQEASNVRSDELKFGSDDAIMDLDNEQESMTADIRIGTMYKRTSMRKQLVSSLGLPMDDKALKKLLSYIYTSAGNIEFYKNNLQDMTPEEMVEVRDSWVEGLRLEIDKRAMESLMLLEGTIVMNGWGSIKKLMEQATVYDMSTGARVLDVNLYKARKFVKGTTSLQVYKGIFDEVYKIFNDTADDDEFNFTY</sequence>
<evidence type="ECO:0000256" key="4">
    <source>
        <dbReference type="ARBA" id="ARBA00030285"/>
    </source>
</evidence>
<name>A0AAT9JFJ9_9VIRU</name>